<sequence length="123" mass="13511">MRIGDLAAETGVSVRSLRYYEEKGLLTSERTASGQRRYDAEAADRVELIQQLYGAGLSTGGILELLPCVVNGEASPELLVRLREHRGSVERQINDLRGTLDRLDSVIARATRAHDSGMPCREG</sequence>
<keyword evidence="1" id="KW-0238">DNA-binding</keyword>
<gene>
    <name evidence="3" type="ORF">BBK82_06800</name>
</gene>
<dbReference type="STRING" id="1586287.BBK82_06800"/>
<dbReference type="PANTHER" id="PTHR30204">
    <property type="entry name" value="REDOX-CYCLING DRUG-SENSING TRANSCRIPTIONAL ACTIVATOR SOXR"/>
    <property type="match status" value="1"/>
</dbReference>
<dbReference type="AlphaFoldDB" id="A0A1B2HDN3"/>
<dbReference type="InterPro" id="IPR047057">
    <property type="entry name" value="MerR_fam"/>
</dbReference>
<evidence type="ECO:0000259" key="2">
    <source>
        <dbReference type="PROSITE" id="PS50937"/>
    </source>
</evidence>
<dbReference type="SUPFAM" id="SSF46955">
    <property type="entry name" value="Putative DNA-binding domain"/>
    <property type="match status" value="1"/>
</dbReference>
<evidence type="ECO:0000313" key="4">
    <source>
        <dbReference type="Proteomes" id="UP000093053"/>
    </source>
</evidence>
<dbReference type="KEGG" id="led:BBK82_06800"/>
<dbReference type="InterPro" id="IPR000551">
    <property type="entry name" value="MerR-type_HTH_dom"/>
</dbReference>
<dbReference type="InterPro" id="IPR009061">
    <property type="entry name" value="DNA-bd_dom_put_sf"/>
</dbReference>
<dbReference type="Pfam" id="PF13411">
    <property type="entry name" value="MerR_1"/>
    <property type="match status" value="1"/>
</dbReference>
<dbReference type="SMART" id="SM00422">
    <property type="entry name" value="HTH_MERR"/>
    <property type="match status" value="1"/>
</dbReference>
<dbReference type="PRINTS" id="PR00040">
    <property type="entry name" value="HTHMERR"/>
</dbReference>
<dbReference type="GO" id="GO:0003700">
    <property type="term" value="F:DNA-binding transcription factor activity"/>
    <property type="evidence" value="ECO:0007669"/>
    <property type="project" value="InterPro"/>
</dbReference>
<dbReference type="PROSITE" id="PS50937">
    <property type="entry name" value="HTH_MERR_2"/>
    <property type="match status" value="1"/>
</dbReference>
<evidence type="ECO:0000256" key="1">
    <source>
        <dbReference type="ARBA" id="ARBA00023125"/>
    </source>
</evidence>
<dbReference type="Gene3D" id="1.10.1660.10">
    <property type="match status" value="1"/>
</dbReference>
<dbReference type="PROSITE" id="PS00552">
    <property type="entry name" value="HTH_MERR_1"/>
    <property type="match status" value="1"/>
</dbReference>
<organism evidence="3 4">
    <name type="scientific">Lentzea guizhouensis</name>
    <dbReference type="NCBI Taxonomy" id="1586287"/>
    <lineage>
        <taxon>Bacteria</taxon>
        <taxon>Bacillati</taxon>
        <taxon>Actinomycetota</taxon>
        <taxon>Actinomycetes</taxon>
        <taxon>Pseudonocardiales</taxon>
        <taxon>Pseudonocardiaceae</taxon>
        <taxon>Lentzea</taxon>
    </lineage>
</organism>
<name>A0A1B2HDN3_9PSEU</name>
<dbReference type="Proteomes" id="UP000093053">
    <property type="component" value="Chromosome"/>
</dbReference>
<dbReference type="PANTHER" id="PTHR30204:SF97">
    <property type="entry name" value="MERR FAMILY REGULATORY PROTEIN"/>
    <property type="match status" value="1"/>
</dbReference>
<accession>A0A1B2HDN3</accession>
<dbReference type="GO" id="GO:0003677">
    <property type="term" value="F:DNA binding"/>
    <property type="evidence" value="ECO:0007669"/>
    <property type="project" value="UniProtKB-KW"/>
</dbReference>
<proteinExistence type="predicted"/>
<dbReference type="EMBL" id="CP016793">
    <property type="protein sequence ID" value="ANZ35837.1"/>
    <property type="molecule type" value="Genomic_DNA"/>
</dbReference>
<protein>
    <submittedName>
        <fullName evidence="3">MerR family transcriptional regulator</fullName>
    </submittedName>
</protein>
<evidence type="ECO:0000313" key="3">
    <source>
        <dbReference type="EMBL" id="ANZ35837.1"/>
    </source>
</evidence>
<dbReference type="RefSeq" id="WP_065914245.1">
    <property type="nucleotide sequence ID" value="NZ_CP016793.1"/>
</dbReference>
<reference evidence="3 4" key="1">
    <citation type="submission" date="2016-07" db="EMBL/GenBank/DDBJ databases">
        <title>Complete genome sequence of the Lentzea guizhouensis DHS C013.</title>
        <authorList>
            <person name="Cao C."/>
        </authorList>
    </citation>
    <scope>NUCLEOTIDE SEQUENCE [LARGE SCALE GENOMIC DNA]</scope>
    <source>
        <strain evidence="3 4">DHS C013</strain>
    </source>
</reference>
<dbReference type="OrthoDB" id="5296483at2"/>
<dbReference type="CDD" id="cd01282">
    <property type="entry name" value="HTH_MerR-like_sg3"/>
    <property type="match status" value="1"/>
</dbReference>
<keyword evidence="4" id="KW-1185">Reference proteome</keyword>
<feature type="domain" description="HTH merR-type" evidence="2">
    <location>
        <begin position="1"/>
        <end position="68"/>
    </location>
</feature>